<gene>
    <name evidence="2" type="ORF">SERLADRAFT_471810</name>
</gene>
<protein>
    <submittedName>
        <fullName evidence="2">Uncharacterized protein</fullName>
    </submittedName>
</protein>
<feature type="compositionally biased region" description="Basic and acidic residues" evidence="1">
    <location>
        <begin position="212"/>
        <end position="223"/>
    </location>
</feature>
<dbReference type="RefSeq" id="XP_007320337.1">
    <property type="nucleotide sequence ID" value="XM_007320275.1"/>
</dbReference>
<accession>F8P1R8</accession>
<feature type="compositionally biased region" description="Basic residues" evidence="1">
    <location>
        <begin position="199"/>
        <end position="210"/>
    </location>
</feature>
<feature type="region of interest" description="Disordered" evidence="1">
    <location>
        <begin position="133"/>
        <end position="252"/>
    </location>
</feature>
<proteinExistence type="predicted"/>
<sequence>MLRGYRFILVSERSREVDGELRDLIVRGGGEYEAFSIMSGLGKWRQLLAKNKRKVDEMGSSGKMMVVVADEGAMSAALGSEQWQSFVADASSLSSRVIPPENLLQAVANTDTTYIEDHQGDIEIPVQDFASSLPDFIPNTHPNEPSLTNDVPEQPIPIPTSPPRAIEDIQKPVSQRNEDPPDLPPQPQEDEAVAEPSRRPRKTLIRRANRQRPTDTSESHATDEAAASTSGAEKPTTTSHPRPRSARLTRRAGTAIAPMVVAEPFLEENGGTQAPSLSKFKDLFDASDPDKLEKEDIPIFGPSDSQSQITNNQSATQSETQAIAKPRSGVEPSGRLGVVM</sequence>
<reference evidence="2" key="1">
    <citation type="submission" date="2011-04" db="EMBL/GenBank/DDBJ databases">
        <title>Evolution of plant cell wall degrading machinery underlies the functional diversity of forest fungi.</title>
        <authorList>
            <consortium name="US DOE Joint Genome Institute (JGI-PGF)"/>
            <person name="Eastwood D.C."/>
            <person name="Floudas D."/>
            <person name="Binder M."/>
            <person name="Majcherczyk A."/>
            <person name="Schneider P."/>
            <person name="Aerts A."/>
            <person name="Asiegbu F.O."/>
            <person name="Baker S.E."/>
            <person name="Barry K."/>
            <person name="Bendiksby M."/>
            <person name="Blumentritt M."/>
            <person name="Coutinho P.M."/>
            <person name="Cullen D."/>
            <person name="Cullen D."/>
            <person name="Gathman A."/>
            <person name="Goodell B."/>
            <person name="Henrissat B."/>
            <person name="Ihrmark K."/>
            <person name="Kauserud H."/>
            <person name="Kohler A."/>
            <person name="LaButti K."/>
            <person name="Lapidus A."/>
            <person name="Lavin J.L."/>
            <person name="Lee Y.-H."/>
            <person name="Lindquist E."/>
            <person name="Lilly W."/>
            <person name="Lucas S."/>
            <person name="Morin E."/>
            <person name="Murat C."/>
            <person name="Oguiza J.A."/>
            <person name="Park J."/>
            <person name="Pisabarro A.G."/>
            <person name="Riley R."/>
            <person name="Rosling A."/>
            <person name="Salamov A."/>
            <person name="Schmidt O."/>
            <person name="Schmutz J."/>
            <person name="Skrede I."/>
            <person name="Stenlid J."/>
            <person name="Wiebenga A."/>
            <person name="Xie X."/>
            <person name="Kues U."/>
            <person name="Hibbett D.S."/>
            <person name="Hoffmeister D."/>
            <person name="Hogberg N."/>
            <person name="Martin F."/>
            <person name="Grigoriev I.V."/>
            <person name="Watkinson S.C."/>
        </authorList>
    </citation>
    <scope>NUCLEOTIDE SEQUENCE</scope>
    <source>
        <strain evidence="2">S7.9</strain>
    </source>
</reference>
<dbReference type="Proteomes" id="UP000008064">
    <property type="component" value="Unassembled WGS sequence"/>
</dbReference>
<evidence type="ECO:0000256" key="1">
    <source>
        <dbReference type="SAM" id="MobiDB-lite"/>
    </source>
</evidence>
<feature type="non-terminal residue" evidence="2">
    <location>
        <position position="340"/>
    </location>
</feature>
<name>F8P1R8_SERL9</name>
<organism>
    <name type="scientific">Serpula lacrymans var. lacrymans (strain S7.9)</name>
    <name type="common">Dry rot fungus</name>
    <dbReference type="NCBI Taxonomy" id="578457"/>
    <lineage>
        <taxon>Eukaryota</taxon>
        <taxon>Fungi</taxon>
        <taxon>Dikarya</taxon>
        <taxon>Basidiomycota</taxon>
        <taxon>Agaricomycotina</taxon>
        <taxon>Agaricomycetes</taxon>
        <taxon>Agaricomycetidae</taxon>
        <taxon>Boletales</taxon>
        <taxon>Coniophorineae</taxon>
        <taxon>Serpulaceae</taxon>
        <taxon>Serpula</taxon>
    </lineage>
</organism>
<dbReference type="AlphaFoldDB" id="F8P1R8"/>
<feature type="compositionally biased region" description="Polar residues" evidence="1">
    <location>
        <begin position="227"/>
        <end position="240"/>
    </location>
</feature>
<dbReference type="KEGG" id="sla:SERLADRAFT_471810"/>
<dbReference type="EMBL" id="GL945436">
    <property type="protein sequence ID" value="EGO23097.1"/>
    <property type="molecule type" value="Genomic_DNA"/>
</dbReference>
<feature type="compositionally biased region" description="Polar residues" evidence="1">
    <location>
        <begin position="140"/>
        <end position="151"/>
    </location>
</feature>
<feature type="compositionally biased region" description="Polar residues" evidence="1">
    <location>
        <begin position="303"/>
        <end position="321"/>
    </location>
</feature>
<evidence type="ECO:0000313" key="2">
    <source>
        <dbReference type="EMBL" id="EGO23097.1"/>
    </source>
</evidence>
<feature type="compositionally biased region" description="Basic residues" evidence="1">
    <location>
        <begin position="241"/>
        <end position="250"/>
    </location>
</feature>
<dbReference type="GeneID" id="18820026"/>
<dbReference type="OrthoDB" id="552194at2759"/>
<dbReference type="HOGENOM" id="CLU_817758_0_0_1"/>
<feature type="region of interest" description="Disordered" evidence="1">
    <location>
        <begin position="299"/>
        <end position="340"/>
    </location>
</feature>